<dbReference type="AlphaFoldDB" id="A0AAP0NPG6"/>
<organism evidence="2 3">
    <name type="scientific">Stephania yunnanensis</name>
    <dbReference type="NCBI Taxonomy" id="152371"/>
    <lineage>
        <taxon>Eukaryota</taxon>
        <taxon>Viridiplantae</taxon>
        <taxon>Streptophyta</taxon>
        <taxon>Embryophyta</taxon>
        <taxon>Tracheophyta</taxon>
        <taxon>Spermatophyta</taxon>
        <taxon>Magnoliopsida</taxon>
        <taxon>Ranunculales</taxon>
        <taxon>Menispermaceae</taxon>
        <taxon>Menispermoideae</taxon>
        <taxon>Cissampelideae</taxon>
        <taxon>Stephania</taxon>
    </lineage>
</organism>
<evidence type="ECO:0000313" key="3">
    <source>
        <dbReference type="Proteomes" id="UP001420932"/>
    </source>
</evidence>
<feature type="compositionally biased region" description="Basic and acidic residues" evidence="1">
    <location>
        <begin position="74"/>
        <end position="89"/>
    </location>
</feature>
<keyword evidence="3" id="KW-1185">Reference proteome</keyword>
<comment type="caution">
    <text evidence="2">The sequence shown here is derived from an EMBL/GenBank/DDBJ whole genome shotgun (WGS) entry which is preliminary data.</text>
</comment>
<sequence length="124" mass="13489">MPVLPVKPMEELNDNSLSGAIRDILLGNDTKPSSSRMFKDPPLESTENAAIASSVPASSSSRSKHRGRGKGRHRSPEKNNGSEKEDGKKEKKKSHGHGRSKTRHRAEATLNVPAESPVIPDFLL</sequence>
<feature type="compositionally biased region" description="Basic residues" evidence="1">
    <location>
        <begin position="90"/>
        <end position="104"/>
    </location>
</feature>
<evidence type="ECO:0000313" key="2">
    <source>
        <dbReference type="EMBL" id="KAK9115027.1"/>
    </source>
</evidence>
<name>A0AAP0NPG6_9MAGN</name>
<proteinExistence type="predicted"/>
<reference evidence="2 3" key="1">
    <citation type="submission" date="2024-01" db="EMBL/GenBank/DDBJ databases">
        <title>Genome assemblies of Stephania.</title>
        <authorList>
            <person name="Yang L."/>
        </authorList>
    </citation>
    <scope>NUCLEOTIDE SEQUENCE [LARGE SCALE GENOMIC DNA]</scope>
    <source>
        <strain evidence="2">YNDBR</strain>
        <tissue evidence="2">Leaf</tissue>
    </source>
</reference>
<feature type="region of interest" description="Disordered" evidence="1">
    <location>
        <begin position="23"/>
        <end position="124"/>
    </location>
</feature>
<evidence type="ECO:0000256" key="1">
    <source>
        <dbReference type="SAM" id="MobiDB-lite"/>
    </source>
</evidence>
<feature type="compositionally biased region" description="Basic residues" evidence="1">
    <location>
        <begin position="62"/>
        <end position="73"/>
    </location>
</feature>
<dbReference type="Proteomes" id="UP001420932">
    <property type="component" value="Unassembled WGS sequence"/>
</dbReference>
<accession>A0AAP0NPG6</accession>
<protein>
    <submittedName>
        <fullName evidence="2">Uncharacterized protein</fullName>
    </submittedName>
</protein>
<gene>
    <name evidence="2" type="ORF">Syun_021824</name>
</gene>
<dbReference type="EMBL" id="JBBNAF010000009">
    <property type="protein sequence ID" value="KAK9115027.1"/>
    <property type="molecule type" value="Genomic_DNA"/>
</dbReference>